<dbReference type="InterPro" id="IPR002549">
    <property type="entry name" value="AI-2E-like"/>
</dbReference>
<evidence type="ECO:0000256" key="1">
    <source>
        <dbReference type="ARBA" id="ARBA00004141"/>
    </source>
</evidence>
<feature type="transmembrane region" description="Helical" evidence="7">
    <location>
        <begin position="148"/>
        <end position="170"/>
    </location>
</feature>
<organism evidence="8 9">
    <name type="scientific">Candidatus Halobonum tyrrellensis G22</name>
    <dbReference type="NCBI Taxonomy" id="1324957"/>
    <lineage>
        <taxon>Archaea</taxon>
        <taxon>Methanobacteriati</taxon>
        <taxon>Methanobacteriota</taxon>
        <taxon>Stenosarchaea group</taxon>
        <taxon>Halobacteria</taxon>
        <taxon>Halobacteriales</taxon>
        <taxon>Haloferacaceae</taxon>
        <taxon>Candidatus Halobonum</taxon>
    </lineage>
</organism>
<evidence type="ECO:0000313" key="9">
    <source>
        <dbReference type="Proteomes" id="UP000017840"/>
    </source>
</evidence>
<feature type="transmembrane region" description="Helical" evidence="7">
    <location>
        <begin position="206"/>
        <end position="227"/>
    </location>
</feature>
<dbReference type="OrthoDB" id="282734at2157"/>
<dbReference type="Proteomes" id="UP000017840">
    <property type="component" value="Unassembled WGS sequence"/>
</dbReference>
<feature type="transmembrane region" description="Helical" evidence="7">
    <location>
        <begin position="239"/>
        <end position="271"/>
    </location>
</feature>
<protein>
    <submittedName>
        <fullName evidence="8">Permease</fullName>
    </submittedName>
</protein>
<sequence length="409" mass="44380">MELPDIEYDRARLGWWLFVAVLFAAAMFIVHSFVGMISLGVFGYYATRPIYRKIDTYIDTDRLAAGLTVTFVIGPIILLALYTGFRAFQRVQTFLGDGGGSLLRQFVNLDALTPGQRDSLQAAIQNPQSLLSAPQQTVQEVFSVGLNAISAAFGGLLLIGLALTLSYFLLERQEQLSGALLSLIGGHDSPGHAFAVAVDEDLESVFFGNLLFVVVMSVLAAVAYYATNYFAPQGLHIPMVFTLAFLTGVASLIPIVVGKIIYLPVVGYLAFQTIQSDGGSLTFVAGALVAYFLVLDILPQALIQPYITGRELDMVLMMFAYVLGPVLFGWYGFFFLPIVFVVMLEAVRIIVPELLRGDPITTHVSLGQRVGTDPESEEQVTHDDPVNQDDDHEQGGDDGEGSSEAAASE</sequence>
<keyword evidence="5 7" id="KW-0472">Membrane</keyword>
<proteinExistence type="inferred from homology"/>
<evidence type="ECO:0000313" key="8">
    <source>
        <dbReference type="EMBL" id="ESP89683.1"/>
    </source>
</evidence>
<feature type="transmembrane region" description="Helical" evidence="7">
    <location>
        <begin position="283"/>
        <end position="303"/>
    </location>
</feature>
<comment type="caution">
    <text evidence="8">The sequence shown here is derived from an EMBL/GenBank/DDBJ whole genome shotgun (WGS) entry which is preliminary data.</text>
</comment>
<feature type="region of interest" description="Disordered" evidence="6">
    <location>
        <begin position="366"/>
        <end position="409"/>
    </location>
</feature>
<evidence type="ECO:0000256" key="7">
    <source>
        <dbReference type="SAM" id="Phobius"/>
    </source>
</evidence>
<evidence type="ECO:0000256" key="5">
    <source>
        <dbReference type="ARBA" id="ARBA00023136"/>
    </source>
</evidence>
<keyword evidence="4 7" id="KW-1133">Transmembrane helix</keyword>
<feature type="transmembrane region" description="Helical" evidence="7">
    <location>
        <begin position="15"/>
        <end position="42"/>
    </location>
</feature>
<accession>V4HIR1</accession>
<feature type="transmembrane region" description="Helical" evidence="7">
    <location>
        <begin position="315"/>
        <end position="344"/>
    </location>
</feature>
<dbReference type="AlphaFoldDB" id="V4HIR1"/>
<dbReference type="EMBL" id="ASGZ01000006">
    <property type="protein sequence ID" value="ESP89683.1"/>
    <property type="molecule type" value="Genomic_DNA"/>
</dbReference>
<dbReference type="eggNOG" id="arCOG02642">
    <property type="taxonomic scope" value="Archaea"/>
</dbReference>
<evidence type="ECO:0000256" key="2">
    <source>
        <dbReference type="ARBA" id="ARBA00009773"/>
    </source>
</evidence>
<evidence type="ECO:0000256" key="3">
    <source>
        <dbReference type="ARBA" id="ARBA00022692"/>
    </source>
</evidence>
<gene>
    <name evidence="8" type="ORF">K933_02796</name>
</gene>
<dbReference type="STRING" id="1324957.K933_02796"/>
<comment type="similarity">
    <text evidence="2">Belongs to the autoinducer-2 exporter (AI-2E) (TC 2.A.86) family.</text>
</comment>
<feature type="transmembrane region" description="Helical" evidence="7">
    <location>
        <begin position="63"/>
        <end position="85"/>
    </location>
</feature>
<dbReference type="RefSeq" id="WP_023393151.1">
    <property type="nucleotide sequence ID" value="NZ_ASGZ01000006.1"/>
</dbReference>
<evidence type="ECO:0000256" key="6">
    <source>
        <dbReference type="SAM" id="MobiDB-lite"/>
    </source>
</evidence>
<reference evidence="8 9" key="1">
    <citation type="journal article" date="2013" name="Genome Announc.">
        <title>Draft Genome Sequence of 'Candidatus Halobonum tyrrellensis' Strain G22, Isolated from the Hypersaline Waters of Lake Tyrrell, Australia.</title>
        <authorList>
            <person name="Ugalde J.A."/>
            <person name="Narasingarao P."/>
            <person name="Kuo S."/>
            <person name="Podell S."/>
            <person name="Allen E.E."/>
        </authorList>
    </citation>
    <scope>NUCLEOTIDE SEQUENCE [LARGE SCALE GENOMIC DNA]</scope>
    <source>
        <strain evidence="8 9">G22</strain>
    </source>
</reference>
<evidence type="ECO:0000256" key="4">
    <source>
        <dbReference type="ARBA" id="ARBA00022989"/>
    </source>
</evidence>
<feature type="compositionally biased region" description="Acidic residues" evidence="6">
    <location>
        <begin position="386"/>
        <end position="401"/>
    </location>
</feature>
<comment type="subcellular location">
    <subcellularLocation>
        <location evidence="1">Membrane</location>
        <topology evidence="1">Multi-pass membrane protein</topology>
    </subcellularLocation>
</comment>
<keyword evidence="3 7" id="KW-0812">Transmembrane</keyword>
<name>V4HIR1_9EURY</name>
<dbReference type="Pfam" id="PF01594">
    <property type="entry name" value="AI-2E_transport"/>
    <property type="match status" value="1"/>
</dbReference>
<dbReference type="GO" id="GO:0016020">
    <property type="term" value="C:membrane"/>
    <property type="evidence" value="ECO:0007669"/>
    <property type="project" value="UniProtKB-SubCell"/>
</dbReference>
<dbReference type="PATRIC" id="fig|1324957.4.peg.571"/>
<keyword evidence="9" id="KW-1185">Reference proteome</keyword>